<organism evidence="1 2">
    <name type="scientific">Ampelomyces quisqualis</name>
    <name type="common">Powdery mildew agent</name>
    <dbReference type="NCBI Taxonomy" id="50730"/>
    <lineage>
        <taxon>Eukaryota</taxon>
        <taxon>Fungi</taxon>
        <taxon>Dikarya</taxon>
        <taxon>Ascomycota</taxon>
        <taxon>Pezizomycotina</taxon>
        <taxon>Dothideomycetes</taxon>
        <taxon>Pleosporomycetidae</taxon>
        <taxon>Pleosporales</taxon>
        <taxon>Pleosporineae</taxon>
        <taxon>Phaeosphaeriaceae</taxon>
        <taxon>Ampelomyces</taxon>
    </lineage>
</organism>
<name>A0A6A5QTU1_AMPQU</name>
<keyword evidence="1" id="KW-0378">Hydrolase</keyword>
<dbReference type="OrthoDB" id="9978720at2759"/>
<proteinExistence type="predicted"/>
<evidence type="ECO:0000313" key="1">
    <source>
        <dbReference type="EMBL" id="KAF1918278.1"/>
    </source>
</evidence>
<dbReference type="PANTHER" id="PTHR43194">
    <property type="entry name" value="HYDROLASE ALPHA/BETA FOLD FAMILY"/>
    <property type="match status" value="1"/>
</dbReference>
<dbReference type="AlphaFoldDB" id="A0A6A5QTU1"/>
<sequence>MLRSLLATTCLAHEEGLEQPRRDYFYVGGKYVNITIENATSQVKVGQIYVERLTPPVVFQDYPIVFIAGAGQTGTNFLETPDNRPGWASFFLDHGYVVYLSDQASRGRSPWNPSIGTLVVSGTAQVEEIFTAVSRHDLWPQAKLHTQWPGTGLVGDPNFDAFYASQVQFIAENDISEDQNTDAYTALLDKIGAAHIITHSQAGAYGWRIGDARPELVRSIVALEPAGPPFEGKPPFLGNRTWGITNLEITYDPPAGPNATLLTSVRVPPKDSNHTDCVLQQEPAKKLKNLIDIPVLLMTGEASYHARYDYCVVEFLRQAGVQVEFADLGQEGIHGNGHMLFMEKNNLEIAERVRKWLAKL</sequence>
<accession>A0A6A5QTU1</accession>
<protein>
    <submittedName>
        <fullName evidence="1">Alpha/beta hydrolase family-domain-containing protein</fullName>
    </submittedName>
</protein>
<dbReference type="PANTHER" id="PTHR43194:SF4">
    <property type="entry name" value="AB HYDROLASE-1 DOMAIN-CONTAINING PROTEIN"/>
    <property type="match status" value="1"/>
</dbReference>
<dbReference type="EMBL" id="ML979134">
    <property type="protein sequence ID" value="KAF1918278.1"/>
    <property type="molecule type" value="Genomic_DNA"/>
</dbReference>
<dbReference type="InterPro" id="IPR050228">
    <property type="entry name" value="Carboxylesterase_BioH"/>
</dbReference>
<dbReference type="Gene3D" id="3.40.50.1820">
    <property type="entry name" value="alpha/beta hydrolase"/>
    <property type="match status" value="1"/>
</dbReference>
<dbReference type="GO" id="GO:0016787">
    <property type="term" value="F:hydrolase activity"/>
    <property type="evidence" value="ECO:0007669"/>
    <property type="project" value="UniProtKB-KW"/>
</dbReference>
<evidence type="ECO:0000313" key="2">
    <source>
        <dbReference type="Proteomes" id="UP000800096"/>
    </source>
</evidence>
<dbReference type="Proteomes" id="UP000800096">
    <property type="component" value="Unassembled WGS sequence"/>
</dbReference>
<dbReference type="SUPFAM" id="SSF53474">
    <property type="entry name" value="alpha/beta-Hydrolases"/>
    <property type="match status" value="1"/>
</dbReference>
<dbReference type="CDD" id="cd12809">
    <property type="entry name" value="Esterase_713_like-2"/>
    <property type="match status" value="1"/>
</dbReference>
<dbReference type="InterPro" id="IPR029058">
    <property type="entry name" value="AB_hydrolase_fold"/>
</dbReference>
<gene>
    <name evidence="1" type="ORF">BDU57DRAFT_446860</name>
</gene>
<keyword evidence="2" id="KW-1185">Reference proteome</keyword>
<reference evidence="1" key="1">
    <citation type="journal article" date="2020" name="Stud. Mycol.">
        <title>101 Dothideomycetes genomes: a test case for predicting lifestyles and emergence of pathogens.</title>
        <authorList>
            <person name="Haridas S."/>
            <person name="Albert R."/>
            <person name="Binder M."/>
            <person name="Bloem J."/>
            <person name="Labutti K."/>
            <person name="Salamov A."/>
            <person name="Andreopoulos B."/>
            <person name="Baker S."/>
            <person name="Barry K."/>
            <person name="Bills G."/>
            <person name="Bluhm B."/>
            <person name="Cannon C."/>
            <person name="Castanera R."/>
            <person name="Culley D."/>
            <person name="Daum C."/>
            <person name="Ezra D."/>
            <person name="Gonzalez J."/>
            <person name="Henrissat B."/>
            <person name="Kuo A."/>
            <person name="Liang C."/>
            <person name="Lipzen A."/>
            <person name="Lutzoni F."/>
            <person name="Magnuson J."/>
            <person name="Mondo S."/>
            <person name="Nolan M."/>
            <person name="Ohm R."/>
            <person name="Pangilinan J."/>
            <person name="Park H.-J."/>
            <person name="Ramirez L."/>
            <person name="Alfaro M."/>
            <person name="Sun H."/>
            <person name="Tritt A."/>
            <person name="Yoshinaga Y."/>
            <person name="Zwiers L.-H."/>
            <person name="Turgeon B."/>
            <person name="Goodwin S."/>
            <person name="Spatafora J."/>
            <person name="Crous P."/>
            <person name="Grigoriev I."/>
        </authorList>
    </citation>
    <scope>NUCLEOTIDE SEQUENCE</scope>
    <source>
        <strain evidence="1">HMLAC05119</strain>
    </source>
</reference>